<evidence type="ECO:0000256" key="1">
    <source>
        <dbReference type="ARBA" id="ARBA00004477"/>
    </source>
</evidence>
<evidence type="ECO:0000313" key="21">
    <source>
        <dbReference type="EMBL" id="KAH0878091.1"/>
    </source>
</evidence>
<dbReference type="Pfam" id="PF00270">
    <property type="entry name" value="DEAD"/>
    <property type="match status" value="1"/>
</dbReference>
<dbReference type="InterPro" id="IPR011545">
    <property type="entry name" value="DEAD/DEAH_box_helicase_dom"/>
</dbReference>
<keyword evidence="6" id="KW-0347">Helicase</keyword>
<feature type="transmembrane region" description="Helical" evidence="17">
    <location>
        <begin position="1420"/>
        <end position="1441"/>
    </location>
</feature>
<dbReference type="InterPro" id="IPR014001">
    <property type="entry name" value="Helicase_ATP-bd"/>
</dbReference>
<feature type="compositionally biased region" description="Acidic residues" evidence="16">
    <location>
        <begin position="46"/>
        <end position="60"/>
    </location>
</feature>
<dbReference type="CDD" id="cd17953">
    <property type="entry name" value="DEADc_DDX46"/>
    <property type="match status" value="1"/>
</dbReference>
<dbReference type="SMART" id="SM00487">
    <property type="entry name" value="DEXDc"/>
    <property type="match status" value="1"/>
</dbReference>
<keyword evidence="9 17" id="KW-1133">Transmembrane helix</keyword>
<feature type="transmembrane region" description="Helical" evidence="17">
    <location>
        <begin position="1378"/>
        <end position="1400"/>
    </location>
</feature>
<evidence type="ECO:0000256" key="2">
    <source>
        <dbReference type="ARBA" id="ARBA00022448"/>
    </source>
</evidence>
<dbReference type="PANTHER" id="PTHR31651">
    <property type="match status" value="1"/>
</dbReference>
<dbReference type="CDD" id="cd22475">
    <property type="entry name" value="KH-I_AtRH42_like"/>
    <property type="match status" value="1"/>
</dbReference>
<evidence type="ECO:0000256" key="8">
    <source>
        <dbReference type="ARBA" id="ARBA00022840"/>
    </source>
</evidence>
<keyword evidence="11" id="KW-0927">Auxin signaling pathway</keyword>
<evidence type="ECO:0008006" key="23">
    <source>
        <dbReference type="Google" id="ProtNLM"/>
    </source>
</evidence>
<evidence type="ECO:0000256" key="17">
    <source>
        <dbReference type="SAM" id="Phobius"/>
    </source>
</evidence>
<dbReference type="SMART" id="SM00490">
    <property type="entry name" value="HELICc"/>
    <property type="match status" value="1"/>
</dbReference>
<feature type="transmembrane region" description="Helical" evidence="17">
    <location>
        <begin position="1453"/>
        <end position="1475"/>
    </location>
</feature>
<evidence type="ECO:0000256" key="15">
    <source>
        <dbReference type="PROSITE-ProRule" id="PRU00552"/>
    </source>
</evidence>
<dbReference type="InterPro" id="IPR004776">
    <property type="entry name" value="Mem_transp_PIN-like"/>
</dbReference>
<dbReference type="EMBL" id="JAGKQM010000015">
    <property type="protein sequence ID" value="KAH0878091.1"/>
    <property type="molecule type" value="Genomic_DNA"/>
</dbReference>
<feature type="domain" description="DEAD-box RNA helicase Q" evidence="20">
    <location>
        <begin position="520"/>
        <end position="548"/>
    </location>
</feature>
<feature type="compositionally biased region" description="Basic residues" evidence="16">
    <location>
        <begin position="30"/>
        <end position="39"/>
    </location>
</feature>
<keyword evidence="5" id="KW-0378">Hydrolase</keyword>
<feature type="compositionally biased region" description="Basic and acidic residues" evidence="16">
    <location>
        <begin position="212"/>
        <end position="306"/>
    </location>
</feature>
<evidence type="ECO:0000256" key="13">
    <source>
        <dbReference type="ARBA" id="ARBA00025752"/>
    </source>
</evidence>
<keyword evidence="7" id="KW-0256">Endoplasmic reticulum</keyword>
<evidence type="ECO:0000259" key="20">
    <source>
        <dbReference type="PROSITE" id="PS51195"/>
    </source>
</evidence>
<evidence type="ECO:0000256" key="6">
    <source>
        <dbReference type="ARBA" id="ARBA00022806"/>
    </source>
</evidence>
<evidence type="ECO:0000256" key="4">
    <source>
        <dbReference type="ARBA" id="ARBA00022741"/>
    </source>
</evidence>
<dbReference type="InterPro" id="IPR045033">
    <property type="entry name" value="PILS1/3/4/5/7"/>
</dbReference>
<feature type="compositionally biased region" description="Basic residues" evidence="16">
    <location>
        <begin position="64"/>
        <end position="83"/>
    </location>
</feature>
<protein>
    <recommendedName>
        <fullName evidence="23">RNA helicase</fullName>
    </recommendedName>
</protein>
<feature type="short sequence motif" description="Q motif" evidence="15">
    <location>
        <begin position="520"/>
        <end position="548"/>
    </location>
</feature>
<dbReference type="Pfam" id="PF03547">
    <property type="entry name" value="Mem_trans"/>
    <property type="match status" value="1"/>
</dbReference>
<dbReference type="InterPro" id="IPR001650">
    <property type="entry name" value="Helicase_C-like"/>
</dbReference>
<keyword evidence="3 17" id="KW-0812">Transmembrane</keyword>
<keyword evidence="10 17" id="KW-0472">Membrane</keyword>
<proteinExistence type="inferred from homology"/>
<dbReference type="PROSITE" id="PS51195">
    <property type="entry name" value="Q_MOTIF"/>
    <property type="match status" value="1"/>
</dbReference>
<accession>A0ABQ7ZDE3</accession>
<dbReference type="SUPFAM" id="SSF52540">
    <property type="entry name" value="P-loop containing nucleoside triphosphate hydrolases"/>
    <property type="match status" value="2"/>
</dbReference>
<comment type="function">
    <text evidence="12">Involved in cellular auxin homeostasis by regulating auxin metabolism. Regulates intracellular auxin accumulation at the endoplasmic reticulum and thus auxin availability for nuclear auxin signaling.</text>
</comment>
<feature type="non-terminal residue" evidence="21">
    <location>
        <position position="1"/>
    </location>
</feature>
<dbReference type="CDD" id="cd18787">
    <property type="entry name" value="SF2_C_DEAD"/>
    <property type="match status" value="1"/>
</dbReference>
<keyword evidence="8" id="KW-0067">ATP-binding</keyword>
<evidence type="ECO:0000259" key="18">
    <source>
        <dbReference type="PROSITE" id="PS51192"/>
    </source>
</evidence>
<feature type="compositionally biased region" description="Basic and acidic residues" evidence="16">
    <location>
        <begin position="335"/>
        <end position="347"/>
    </location>
</feature>
<dbReference type="PROSITE" id="PS00039">
    <property type="entry name" value="DEAD_ATP_HELICASE"/>
    <property type="match status" value="1"/>
</dbReference>
<feature type="compositionally biased region" description="Polar residues" evidence="16">
    <location>
        <begin position="1"/>
        <end position="13"/>
    </location>
</feature>
<sequence length="1545" mass="174435">SFAQYIDSESGQFAESGERKKERSSDKRREKDRRKRRSERVKSSDDSEDEYDRGDDDDEERERRKEKERRRRDKERGKRRSERRKSSDSEDEDEEDGERDKRRVKDKERGHREHRDKDRKRDREREERKEKEREREREKDRVRREREREEREKERLKERERREREREDGERDRREREKERSRRNRERGRSREDGHEESDDDVKRELKRRRRESGERKEKEREKSVGRSSRHGDDNGDSPRRKSVEEDDEKKEKKTREEELEEEQKKLDEEVEKRRRRVQEWQELKRKKEEAESESKGDTDDKELKAGKAWTLDGESDDEEGHPEENPETEMDVDGETKPENGADAKMVEAENEVAVTVSEVGGDGAADEEEIDPLDAFMNAMVLPEVEKLSSSTPPAIEDSILVTKNNGKKSDHQPKKGFNKSLGRIMQGEDSDSDYSEPKDDDDPSLEEDDEEFMKRVKKTKAEKLALVDHSKIEYEPFRKNFYIEVKEISRMTQEEVNAYRKEFELKVHGKDVPRPIKSWHQTGLTSKILDTMNKLKYEKPMPIQTQALPIIMSGRDCIGVAKTGSGKTLGFVLPMLRHIKDQPPVEAGEGPIGLVMAPTRELVQQIHSDIKKFSKALGIRCVPVYGGSGVAQQISELKRGTEIVVCTPGRMIDILCTSSGKITNLRRVTFLVMDEADRMFDMGFEPQITRIIQNIRPDRQTVLFSATFPRQVETLARKVLNKPIEIQVGGRSVVNKDITQLVEVRPESERFLRLLELLGEWYEKGKILSDRESTISDFKSNVCNILIATSVAARGLDVKDLELVVNYDAPNHYEDYVHRVGRTGRAGRKGCAVTFISEDDAKYAPDLVKALELSEQPIPDDLKAIADGFMVKVRQGTEQAHGTGYGGSGFKFNEEEEEVRKAAKKAQAKEYGFEEDKSDSEDENDVVRKAAAIAAAAKANAAAMNPPVTTNQLLPNGGGLTSLPGTLPVTIPVLPNDGAGRAAAMVAAINLQHNLAKIQADAMPEHYEAELEINDFPQNARWKVTHKETLGPISDWTGAAITTRGQFYPPGRIPGPGERKLYLFIEGPTEKSVKTAKVELKRVLEDITNQAMSLPGGSQAGKSTYEHTSCEKEFFKTKVPVVTYGGDATPLNDKYLENMGFIYHLHSLVISKLSSDETRMKLLDLFITSSIPVGKILVITGIGFYLALDRVNILNQDARKQLNNIVFYVFSPSLVASSLAETITYESLVKMWFMPLNVVLTFIIGSFLGWLVIKITKPPYHLRGIIVGCCAAGNLGNMPLIIIPAICNEKGSPFGDPETCEKYGLGYVALSMAIGSICIWTYVYNLMRVLARESPIIIGTSSTVPLIPTKVIQVEEQFGTWSKIKQRVCSATENINLGTIFAPSTIAALIALGVGLIPTLRKLLIGNTAPLRVIEDSVSLLGEGTIPLLTLIIGGNLLKGLRGSGMHKSVILGVVVVRYVLLPIIGVLIVQGAHQLGLITSEPLYQFVLLLQYVVPPAMNLGTITQLFGSGESECSVILFWSYALASVSLTLWPTFFMWLVA</sequence>
<dbReference type="Gene3D" id="3.40.50.300">
    <property type="entry name" value="P-loop containing nucleotide triphosphate hydrolases"/>
    <property type="match status" value="2"/>
</dbReference>
<evidence type="ECO:0000256" key="3">
    <source>
        <dbReference type="ARBA" id="ARBA00022692"/>
    </source>
</evidence>
<feature type="region of interest" description="Disordered" evidence="16">
    <location>
        <begin position="1"/>
        <end position="347"/>
    </location>
</feature>
<dbReference type="InterPro" id="IPR027417">
    <property type="entry name" value="P-loop_NTPase"/>
</dbReference>
<dbReference type="PROSITE" id="PS51194">
    <property type="entry name" value="HELICASE_CTER"/>
    <property type="match status" value="1"/>
</dbReference>
<feature type="region of interest" description="Disordered" evidence="16">
    <location>
        <begin position="404"/>
        <end position="455"/>
    </location>
</feature>
<feature type="domain" description="Helicase C-terminal" evidence="19">
    <location>
        <begin position="714"/>
        <end position="869"/>
    </location>
</feature>
<feature type="transmembrane region" description="Helical" evidence="17">
    <location>
        <begin position="1268"/>
        <end position="1289"/>
    </location>
</feature>
<evidence type="ECO:0000256" key="14">
    <source>
        <dbReference type="ARBA" id="ARBA00038511"/>
    </source>
</evidence>
<feature type="compositionally biased region" description="Basic and acidic residues" evidence="16">
    <location>
        <begin position="16"/>
        <end position="29"/>
    </location>
</feature>
<dbReference type="InterPro" id="IPR014014">
    <property type="entry name" value="RNA_helicase_DEAD_Q_motif"/>
</dbReference>
<keyword evidence="22" id="KW-1185">Reference proteome</keyword>
<feature type="transmembrane region" description="Helical" evidence="17">
    <location>
        <begin position="1523"/>
        <end position="1544"/>
    </location>
</feature>
<dbReference type="InterPro" id="IPR000629">
    <property type="entry name" value="RNA-helicase_DEAD-box_CS"/>
</dbReference>
<feature type="domain" description="Helicase ATP-binding" evidence="18">
    <location>
        <begin position="551"/>
        <end position="729"/>
    </location>
</feature>
<feature type="transmembrane region" description="Helical" evidence="17">
    <location>
        <begin position="1234"/>
        <end position="1256"/>
    </location>
</feature>
<dbReference type="PROSITE" id="PS51192">
    <property type="entry name" value="HELICASE_ATP_BIND_1"/>
    <property type="match status" value="1"/>
</dbReference>
<evidence type="ECO:0000256" key="9">
    <source>
        <dbReference type="ARBA" id="ARBA00022989"/>
    </source>
</evidence>
<organism evidence="21 22">
    <name type="scientific">Brassica napus</name>
    <name type="common">Rape</name>
    <dbReference type="NCBI Taxonomy" id="3708"/>
    <lineage>
        <taxon>Eukaryota</taxon>
        <taxon>Viridiplantae</taxon>
        <taxon>Streptophyta</taxon>
        <taxon>Embryophyta</taxon>
        <taxon>Tracheophyta</taxon>
        <taxon>Spermatophyta</taxon>
        <taxon>Magnoliopsida</taxon>
        <taxon>eudicotyledons</taxon>
        <taxon>Gunneridae</taxon>
        <taxon>Pentapetalae</taxon>
        <taxon>rosids</taxon>
        <taxon>malvids</taxon>
        <taxon>Brassicales</taxon>
        <taxon>Brassicaceae</taxon>
        <taxon>Brassiceae</taxon>
        <taxon>Brassica</taxon>
    </lineage>
</organism>
<evidence type="ECO:0000259" key="19">
    <source>
        <dbReference type="PROSITE" id="PS51194"/>
    </source>
</evidence>
<reference evidence="21 22" key="1">
    <citation type="submission" date="2021-05" db="EMBL/GenBank/DDBJ databases">
        <title>Genome Assembly of Synthetic Allotetraploid Brassica napus Reveals Homoeologous Exchanges between Subgenomes.</title>
        <authorList>
            <person name="Davis J.T."/>
        </authorList>
    </citation>
    <scope>NUCLEOTIDE SEQUENCE [LARGE SCALE GENOMIC DNA]</scope>
    <source>
        <strain evidence="22">cv. Da-Ae</strain>
        <tissue evidence="21">Seedling</tissue>
    </source>
</reference>
<dbReference type="InterPro" id="IPR056149">
    <property type="entry name" value="PRP5/DDX46/KHDC4_KH"/>
</dbReference>
<dbReference type="Pfam" id="PF00271">
    <property type="entry name" value="Helicase_C"/>
    <property type="match status" value="1"/>
</dbReference>
<evidence type="ECO:0000256" key="5">
    <source>
        <dbReference type="ARBA" id="ARBA00022801"/>
    </source>
</evidence>
<evidence type="ECO:0000313" key="22">
    <source>
        <dbReference type="Proteomes" id="UP000824890"/>
    </source>
</evidence>
<feature type="compositionally biased region" description="Basic and acidic residues" evidence="16">
    <location>
        <begin position="98"/>
        <end position="180"/>
    </location>
</feature>
<feature type="compositionally biased region" description="Acidic residues" evidence="16">
    <location>
        <begin position="314"/>
        <end position="334"/>
    </location>
</feature>
<evidence type="ECO:0000256" key="7">
    <source>
        <dbReference type="ARBA" id="ARBA00022824"/>
    </source>
</evidence>
<feature type="transmembrane region" description="Helical" evidence="17">
    <location>
        <begin position="1487"/>
        <end position="1511"/>
    </location>
</feature>
<evidence type="ECO:0000256" key="10">
    <source>
        <dbReference type="ARBA" id="ARBA00023136"/>
    </source>
</evidence>
<feature type="compositionally biased region" description="Acidic residues" evidence="16">
    <location>
        <begin position="431"/>
        <end position="454"/>
    </location>
</feature>
<feature type="transmembrane region" description="Helical" evidence="17">
    <location>
        <begin position="1168"/>
        <end position="1188"/>
    </location>
</feature>
<keyword evidence="4" id="KW-0547">Nucleotide-binding</keyword>
<name>A0ABQ7ZDE3_BRANA</name>
<evidence type="ECO:0000256" key="16">
    <source>
        <dbReference type="SAM" id="MobiDB-lite"/>
    </source>
</evidence>
<dbReference type="Pfam" id="PF23469">
    <property type="entry name" value="KH_12"/>
    <property type="match status" value="1"/>
</dbReference>
<gene>
    <name evidence="21" type="ORF">HID58_065485</name>
</gene>
<feature type="transmembrane region" description="Helical" evidence="17">
    <location>
        <begin position="1208"/>
        <end position="1228"/>
    </location>
</feature>
<dbReference type="PANTHER" id="PTHR31651:SF33">
    <property type="entry name" value="PROTEIN PIN-LIKES 1"/>
    <property type="match status" value="1"/>
</dbReference>
<comment type="similarity">
    <text evidence="13">Belongs to the auxin efflux carrier (TC 2.A.69.2) family.</text>
</comment>
<dbReference type="Proteomes" id="UP000824890">
    <property type="component" value="Unassembled WGS sequence"/>
</dbReference>
<keyword evidence="2" id="KW-0813">Transport</keyword>
<comment type="caution">
    <text evidence="21">The sequence shown here is derived from an EMBL/GenBank/DDBJ whole genome shotgun (WGS) entry which is preliminary data.</text>
</comment>
<comment type="similarity">
    <text evidence="14">Belongs to the DEAD box helicase family. DDX46/PRP5 subfamily.</text>
</comment>
<feature type="transmembrane region" description="Helical" evidence="17">
    <location>
        <begin position="1309"/>
        <end position="1327"/>
    </location>
</feature>
<evidence type="ECO:0000256" key="12">
    <source>
        <dbReference type="ARBA" id="ARBA00025100"/>
    </source>
</evidence>
<comment type="subcellular location">
    <subcellularLocation>
        <location evidence="1">Endoplasmic reticulum membrane</location>
        <topology evidence="1">Multi-pass membrane protein</topology>
    </subcellularLocation>
</comment>
<evidence type="ECO:0000256" key="11">
    <source>
        <dbReference type="ARBA" id="ARBA00023294"/>
    </source>
</evidence>